<evidence type="ECO:0000256" key="1">
    <source>
        <dbReference type="ARBA" id="ARBA00004123"/>
    </source>
</evidence>
<evidence type="ECO:0000256" key="2">
    <source>
        <dbReference type="ARBA" id="ARBA00023015"/>
    </source>
</evidence>
<comment type="subcellular location">
    <subcellularLocation>
        <location evidence="1">Nucleus</location>
    </subcellularLocation>
</comment>
<protein>
    <recommendedName>
        <fullName evidence="8">Transcription factor domain-containing protein</fullName>
    </recommendedName>
</protein>
<feature type="region of interest" description="Disordered" evidence="5">
    <location>
        <begin position="522"/>
        <end position="542"/>
    </location>
</feature>
<comment type="caution">
    <text evidence="6">The sequence shown here is derived from an EMBL/GenBank/DDBJ whole genome shotgun (WGS) entry which is preliminary data.</text>
</comment>
<dbReference type="EMBL" id="MSFL01000011">
    <property type="protein sequence ID" value="PWY82923.1"/>
    <property type="molecule type" value="Genomic_DNA"/>
</dbReference>
<dbReference type="Proteomes" id="UP000247233">
    <property type="component" value="Unassembled WGS sequence"/>
</dbReference>
<name>A0A317W9C1_9EURO</name>
<evidence type="ECO:0008006" key="8">
    <source>
        <dbReference type="Google" id="ProtNLM"/>
    </source>
</evidence>
<dbReference type="OrthoDB" id="4506434at2759"/>
<accession>A0A317W9C1</accession>
<dbReference type="STRING" id="1448321.A0A317W9C1"/>
<evidence type="ECO:0000256" key="3">
    <source>
        <dbReference type="ARBA" id="ARBA00023163"/>
    </source>
</evidence>
<evidence type="ECO:0000313" key="7">
    <source>
        <dbReference type="Proteomes" id="UP000247233"/>
    </source>
</evidence>
<dbReference type="GO" id="GO:0005634">
    <property type="term" value="C:nucleus"/>
    <property type="evidence" value="ECO:0007669"/>
    <property type="project" value="UniProtKB-SubCell"/>
</dbReference>
<dbReference type="CDD" id="cd12148">
    <property type="entry name" value="fungal_TF_MHR"/>
    <property type="match status" value="1"/>
</dbReference>
<gene>
    <name evidence="6" type="ORF">BO70DRAFT_336004</name>
</gene>
<proteinExistence type="predicted"/>
<keyword evidence="4" id="KW-0539">Nucleus</keyword>
<dbReference type="PANTHER" id="PTHR31001">
    <property type="entry name" value="UNCHARACTERIZED TRANSCRIPTIONAL REGULATORY PROTEIN"/>
    <property type="match status" value="1"/>
</dbReference>
<dbReference type="VEuPathDB" id="FungiDB:BO70DRAFT_336004"/>
<dbReference type="PANTHER" id="PTHR31001:SF90">
    <property type="entry name" value="CENTROMERE DNA-BINDING PROTEIN COMPLEX CBF3 SUBUNIT B"/>
    <property type="match status" value="1"/>
</dbReference>
<dbReference type="RefSeq" id="XP_025399637.1">
    <property type="nucleotide sequence ID" value="XM_025541080.1"/>
</dbReference>
<keyword evidence="2" id="KW-0805">Transcription regulation</keyword>
<dbReference type="GeneID" id="37063317"/>
<sequence length="579" mass="64583">MSLIHCLRPQKPVYIDDIVFKVESIQAIPQAPSYSVHRGKPTRCVWLPRYNEARLLLDKFIANVGYIHHVTHHPSLPSVIDDVYRQIGSQEPIKPGHLVLLLSIIASTTHVWTSLDDEGSLFESSTQANAQTPLWIKATHDVLNAVQDGPALALETIQGIIILSFIICNLEGVSLRYRSLISTGLLLGREIGLHRIDHESNSAPANTLQAEVGRRVWWYLIATDWLLAVRHGSPGEGVYQSHPRQMMVQKPRNINDLDLLNNNKLPIDLPISQPTEMSYFLQRIRIAEISRNIVDRNPMSAGGANYHTHVMAMDFELDHLIHDIPSFFHLEQYDHNPDSQTDIFIQAYLLNSIIHTQRCKLHLTYLTSGPNNNPTYASSRDACLNSARQIIRTEIYLERTGHPFVLIRQRLSGLLYGVFMATIVLLMDACIHGSGSGSLQNEIRHGEIAEALRIVDDARRYSFAAANLYDSLMQVLEKHRQAPVSASPQLGNAPVSATAPTINALPASMERSESVTLVSNTTSVSTRGEPMSGSPDQTSVANGQPLYYNPLAQGLEELMLLDGFQWDDLFSGIDASSFF</sequence>
<evidence type="ECO:0000256" key="5">
    <source>
        <dbReference type="SAM" id="MobiDB-lite"/>
    </source>
</evidence>
<organism evidence="6 7">
    <name type="scientific">Aspergillus heteromorphus CBS 117.55</name>
    <dbReference type="NCBI Taxonomy" id="1448321"/>
    <lineage>
        <taxon>Eukaryota</taxon>
        <taxon>Fungi</taxon>
        <taxon>Dikarya</taxon>
        <taxon>Ascomycota</taxon>
        <taxon>Pezizomycotina</taxon>
        <taxon>Eurotiomycetes</taxon>
        <taxon>Eurotiomycetidae</taxon>
        <taxon>Eurotiales</taxon>
        <taxon>Aspergillaceae</taxon>
        <taxon>Aspergillus</taxon>
        <taxon>Aspergillus subgen. Circumdati</taxon>
    </lineage>
</organism>
<keyword evidence="3" id="KW-0804">Transcription</keyword>
<evidence type="ECO:0000256" key="4">
    <source>
        <dbReference type="ARBA" id="ARBA00023242"/>
    </source>
</evidence>
<evidence type="ECO:0000313" key="6">
    <source>
        <dbReference type="EMBL" id="PWY82923.1"/>
    </source>
</evidence>
<dbReference type="InterPro" id="IPR050613">
    <property type="entry name" value="Sec_Metabolite_Reg"/>
</dbReference>
<reference evidence="6 7" key="1">
    <citation type="submission" date="2016-12" db="EMBL/GenBank/DDBJ databases">
        <title>The genomes of Aspergillus section Nigri reveals drivers in fungal speciation.</title>
        <authorList>
            <consortium name="DOE Joint Genome Institute"/>
            <person name="Vesth T.C."/>
            <person name="Nybo J."/>
            <person name="Theobald S."/>
            <person name="Brandl J."/>
            <person name="Frisvad J.C."/>
            <person name="Nielsen K.F."/>
            <person name="Lyhne E.K."/>
            <person name="Kogle M.E."/>
            <person name="Kuo A."/>
            <person name="Riley R."/>
            <person name="Clum A."/>
            <person name="Nolan M."/>
            <person name="Lipzen A."/>
            <person name="Salamov A."/>
            <person name="Henrissat B."/>
            <person name="Wiebenga A."/>
            <person name="De Vries R.P."/>
            <person name="Grigoriev I.V."/>
            <person name="Mortensen U.H."/>
            <person name="Andersen M.R."/>
            <person name="Baker S.E."/>
        </authorList>
    </citation>
    <scope>NUCLEOTIDE SEQUENCE [LARGE SCALE GENOMIC DNA]</scope>
    <source>
        <strain evidence="6 7">CBS 117.55</strain>
    </source>
</reference>
<keyword evidence="7" id="KW-1185">Reference proteome</keyword>
<dbReference type="AlphaFoldDB" id="A0A317W9C1"/>